<evidence type="ECO:0000313" key="1">
    <source>
        <dbReference type="EMBL" id="GBM21395.1"/>
    </source>
</evidence>
<dbReference type="Proteomes" id="UP000499080">
    <property type="component" value="Unassembled WGS sequence"/>
</dbReference>
<name>A0A4Y2E0J0_ARAVE</name>
<sequence>MAHVACRIPLRVLSATDPLIVMGVSKFFSESKRCQKLSLCCGGLRADLNRSGRFPSLLNLAKRKIIHQCSKQSSDASCFVRPYFR</sequence>
<evidence type="ECO:0000313" key="2">
    <source>
        <dbReference type="Proteomes" id="UP000499080"/>
    </source>
</evidence>
<dbReference type="AlphaFoldDB" id="A0A4Y2E0J0"/>
<accession>A0A4Y2E0J0</accession>
<protein>
    <submittedName>
        <fullName evidence="1">Uncharacterized protein</fullName>
    </submittedName>
</protein>
<comment type="caution">
    <text evidence="1">The sequence shown here is derived from an EMBL/GenBank/DDBJ whole genome shotgun (WGS) entry which is preliminary data.</text>
</comment>
<reference evidence="1 2" key="1">
    <citation type="journal article" date="2019" name="Sci. Rep.">
        <title>Orb-weaving spider Araneus ventricosus genome elucidates the spidroin gene catalogue.</title>
        <authorList>
            <person name="Kono N."/>
            <person name="Nakamura H."/>
            <person name="Ohtoshi R."/>
            <person name="Moran D.A.P."/>
            <person name="Shinohara A."/>
            <person name="Yoshida Y."/>
            <person name="Fujiwara M."/>
            <person name="Mori M."/>
            <person name="Tomita M."/>
            <person name="Arakawa K."/>
        </authorList>
    </citation>
    <scope>NUCLEOTIDE SEQUENCE [LARGE SCALE GENOMIC DNA]</scope>
</reference>
<gene>
    <name evidence="1" type="ORF">AVEN_264829_1</name>
</gene>
<organism evidence="1 2">
    <name type="scientific">Araneus ventricosus</name>
    <name type="common">Orbweaver spider</name>
    <name type="synonym">Epeira ventricosa</name>
    <dbReference type="NCBI Taxonomy" id="182803"/>
    <lineage>
        <taxon>Eukaryota</taxon>
        <taxon>Metazoa</taxon>
        <taxon>Ecdysozoa</taxon>
        <taxon>Arthropoda</taxon>
        <taxon>Chelicerata</taxon>
        <taxon>Arachnida</taxon>
        <taxon>Araneae</taxon>
        <taxon>Araneomorphae</taxon>
        <taxon>Entelegynae</taxon>
        <taxon>Araneoidea</taxon>
        <taxon>Araneidae</taxon>
        <taxon>Araneus</taxon>
    </lineage>
</organism>
<keyword evidence="2" id="KW-1185">Reference proteome</keyword>
<proteinExistence type="predicted"/>
<dbReference type="EMBL" id="BGPR01000458">
    <property type="protein sequence ID" value="GBM21395.1"/>
    <property type="molecule type" value="Genomic_DNA"/>
</dbReference>